<gene>
    <name evidence="4" type="ORF">PV06_03857</name>
</gene>
<feature type="compositionally biased region" description="Polar residues" evidence="3">
    <location>
        <begin position="123"/>
        <end position="134"/>
    </location>
</feature>
<reference evidence="4 5" key="1">
    <citation type="submission" date="2015-01" db="EMBL/GenBank/DDBJ databases">
        <title>The Genome Sequence of Exophiala oligosperma CBS72588.</title>
        <authorList>
            <consortium name="The Broad Institute Genomics Platform"/>
            <person name="Cuomo C."/>
            <person name="de Hoog S."/>
            <person name="Gorbushina A."/>
            <person name="Stielow B."/>
            <person name="Teixiera M."/>
            <person name="Abouelleil A."/>
            <person name="Chapman S.B."/>
            <person name="Priest M."/>
            <person name="Young S.K."/>
            <person name="Wortman J."/>
            <person name="Nusbaum C."/>
            <person name="Birren B."/>
        </authorList>
    </citation>
    <scope>NUCLEOTIDE SEQUENCE [LARGE SCALE GENOMIC DNA]</scope>
    <source>
        <strain evidence="4 5">CBS 72588</strain>
    </source>
</reference>
<evidence type="ECO:0008006" key="6">
    <source>
        <dbReference type="Google" id="ProtNLM"/>
    </source>
</evidence>
<feature type="region of interest" description="Disordered" evidence="3">
    <location>
        <begin position="103"/>
        <end position="161"/>
    </location>
</feature>
<feature type="compositionally biased region" description="Low complexity" evidence="3">
    <location>
        <begin position="146"/>
        <end position="160"/>
    </location>
</feature>
<protein>
    <recommendedName>
        <fullName evidence="6">Required for respiratory growth protein 7, mitochondrial</fullName>
    </recommendedName>
</protein>
<dbReference type="EMBL" id="KN847334">
    <property type="protein sequence ID" value="KIW45466.1"/>
    <property type="molecule type" value="Genomic_DNA"/>
</dbReference>
<feature type="compositionally biased region" description="Acidic residues" evidence="3">
    <location>
        <begin position="398"/>
        <end position="408"/>
    </location>
</feature>
<dbReference type="OrthoDB" id="20734at2759"/>
<dbReference type="PANTHER" id="PTHR28133:SF1">
    <property type="entry name" value="REQUIRED FOR RESPIRATORY GROWTH PROTEIN 7, MITOCHONDRIAL"/>
    <property type="match status" value="1"/>
</dbReference>
<evidence type="ECO:0000256" key="3">
    <source>
        <dbReference type="SAM" id="MobiDB-lite"/>
    </source>
</evidence>
<dbReference type="Pfam" id="PF10356">
    <property type="entry name" value="RRG7"/>
    <property type="match status" value="1"/>
</dbReference>
<feature type="region of interest" description="Disordered" evidence="3">
    <location>
        <begin position="287"/>
        <end position="313"/>
    </location>
</feature>
<dbReference type="HOGENOM" id="CLU_048910_0_0_1"/>
<dbReference type="RefSeq" id="XP_016265682.1">
    <property type="nucleotide sequence ID" value="XM_016404677.1"/>
</dbReference>
<evidence type="ECO:0000313" key="5">
    <source>
        <dbReference type="Proteomes" id="UP000053342"/>
    </source>
</evidence>
<dbReference type="GeneID" id="27355931"/>
<organism evidence="4 5">
    <name type="scientific">Exophiala oligosperma</name>
    <dbReference type="NCBI Taxonomy" id="215243"/>
    <lineage>
        <taxon>Eukaryota</taxon>
        <taxon>Fungi</taxon>
        <taxon>Dikarya</taxon>
        <taxon>Ascomycota</taxon>
        <taxon>Pezizomycotina</taxon>
        <taxon>Eurotiomycetes</taxon>
        <taxon>Chaetothyriomycetidae</taxon>
        <taxon>Chaetothyriales</taxon>
        <taxon>Herpotrichiellaceae</taxon>
        <taxon>Exophiala</taxon>
    </lineage>
</organism>
<feature type="compositionally biased region" description="Basic and acidic residues" evidence="3">
    <location>
        <begin position="104"/>
        <end position="113"/>
    </location>
</feature>
<accession>A0A0D2B070</accession>
<evidence type="ECO:0000256" key="2">
    <source>
        <dbReference type="ARBA" id="ARBA00023128"/>
    </source>
</evidence>
<feature type="compositionally biased region" description="Low complexity" evidence="3">
    <location>
        <begin position="301"/>
        <end position="312"/>
    </location>
</feature>
<feature type="region of interest" description="Disordered" evidence="3">
    <location>
        <begin position="348"/>
        <end position="367"/>
    </location>
</feature>
<feature type="compositionally biased region" description="Polar residues" evidence="3">
    <location>
        <begin position="420"/>
        <end position="442"/>
    </location>
</feature>
<sequence length="492" mass="53145">MLFRHACNISTSHGVFFSGRPVHRSVTASSSTLVASRQPILHGERGSRRNAEEVRNRIQQRTTCHDSTQSQCGTSLRSADRREGSGFCSFTTIRCGRSFTTTSTRHENQDLKTRRSTTHAGVASSNTTTNDQHATVTSTPVPPRSPTQSPSTAPSSSHSTLQTFLAHAARTGLSPSSTVYTGTVYEYLTASTLRAYGFDLHRVGGRGDRGVDLVGQWHVPLLSPTTGTWKEHTNPADDNVVVDTETFRVVVQCKRLVGKHAKIGPNLIRELDGTVRAARLAPLFESLFSNGPKGEDGNDGNSPTSSNTSFPTIGILVGTRPATKGVMESMRRSNRPLGWIMMEEEVMDCPTESSSSPPGAKVTVPNASFNNSTKEQAVSEMPVEGWTSKPSEGRTSDADADTDTDAEAEATRDSAPTLDVGTSETSTDDNILSDSDTHTTPQLPIRGRVRQILWNQAARNLGLDDVSVVPRYDSSGREEVVLMRGGRVWGGS</sequence>
<comment type="subcellular location">
    <subcellularLocation>
        <location evidence="1">Mitochondrion</location>
    </subcellularLocation>
</comment>
<name>A0A0D2B070_9EURO</name>
<dbReference type="AlphaFoldDB" id="A0A0D2B070"/>
<dbReference type="PANTHER" id="PTHR28133">
    <property type="entry name" value="REQUIRED FOR RESPIRATORY GROWTH PROTEIN 7, MITOCHONDRIAL"/>
    <property type="match status" value="1"/>
</dbReference>
<evidence type="ECO:0000256" key="1">
    <source>
        <dbReference type="ARBA" id="ARBA00004173"/>
    </source>
</evidence>
<evidence type="ECO:0000313" key="4">
    <source>
        <dbReference type="EMBL" id="KIW45466.1"/>
    </source>
</evidence>
<feature type="region of interest" description="Disordered" evidence="3">
    <location>
        <begin position="372"/>
        <end position="443"/>
    </location>
</feature>
<keyword evidence="5" id="KW-1185">Reference proteome</keyword>
<dbReference type="GO" id="GO:0005739">
    <property type="term" value="C:mitochondrion"/>
    <property type="evidence" value="ECO:0007669"/>
    <property type="project" value="UniProtKB-SubCell"/>
</dbReference>
<dbReference type="VEuPathDB" id="FungiDB:PV06_03857"/>
<dbReference type="Proteomes" id="UP000053342">
    <property type="component" value="Unassembled WGS sequence"/>
</dbReference>
<keyword evidence="2" id="KW-0496">Mitochondrion</keyword>
<proteinExistence type="predicted"/>
<dbReference type="InterPro" id="IPR018828">
    <property type="entry name" value="RRG7"/>
</dbReference>